<dbReference type="Proteomes" id="UP001501265">
    <property type="component" value="Unassembled WGS sequence"/>
</dbReference>
<organism evidence="2 3">
    <name type="scientific">Streptomyces ziwulingensis</name>
    <dbReference type="NCBI Taxonomy" id="1045501"/>
    <lineage>
        <taxon>Bacteria</taxon>
        <taxon>Bacillati</taxon>
        <taxon>Actinomycetota</taxon>
        <taxon>Actinomycetes</taxon>
        <taxon>Kitasatosporales</taxon>
        <taxon>Streptomycetaceae</taxon>
        <taxon>Streptomyces</taxon>
    </lineage>
</organism>
<evidence type="ECO:0000313" key="3">
    <source>
        <dbReference type="Proteomes" id="UP001501265"/>
    </source>
</evidence>
<comment type="caution">
    <text evidence="2">The sequence shown here is derived from an EMBL/GenBank/DDBJ whole genome shotgun (WGS) entry which is preliminary data.</text>
</comment>
<feature type="region of interest" description="Disordered" evidence="1">
    <location>
        <begin position="1"/>
        <end position="68"/>
    </location>
</feature>
<reference evidence="3" key="1">
    <citation type="journal article" date="2019" name="Int. J. Syst. Evol. Microbiol.">
        <title>The Global Catalogue of Microorganisms (GCM) 10K type strain sequencing project: providing services to taxonomists for standard genome sequencing and annotation.</title>
        <authorList>
            <consortium name="The Broad Institute Genomics Platform"/>
            <consortium name="The Broad Institute Genome Sequencing Center for Infectious Disease"/>
            <person name="Wu L."/>
            <person name="Ma J."/>
        </authorList>
    </citation>
    <scope>NUCLEOTIDE SEQUENCE [LARGE SCALE GENOMIC DNA]</scope>
    <source>
        <strain evidence="3">JCM 18081</strain>
    </source>
</reference>
<proteinExistence type="predicted"/>
<evidence type="ECO:0000256" key="1">
    <source>
        <dbReference type="SAM" id="MobiDB-lite"/>
    </source>
</evidence>
<feature type="compositionally biased region" description="Low complexity" evidence="1">
    <location>
        <begin position="8"/>
        <end position="18"/>
    </location>
</feature>
<evidence type="ECO:0000313" key="2">
    <source>
        <dbReference type="EMBL" id="GAA4810981.1"/>
    </source>
</evidence>
<protein>
    <submittedName>
        <fullName evidence="2">Uncharacterized protein</fullName>
    </submittedName>
</protein>
<sequence>MTLETAARDTPAARATSRMVTARRRPLTCDTKPPARSFRCPAASRNSRFERKGGAADRVIGASSGHLL</sequence>
<keyword evidence="3" id="KW-1185">Reference proteome</keyword>
<name>A0ABP9CGX0_9ACTN</name>
<gene>
    <name evidence="2" type="ORF">GCM10023220_47290</name>
</gene>
<accession>A0ABP9CGX0</accession>
<dbReference type="EMBL" id="BAABIG010000052">
    <property type="protein sequence ID" value="GAA4810981.1"/>
    <property type="molecule type" value="Genomic_DNA"/>
</dbReference>